<dbReference type="GO" id="GO:0006310">
    <property type="term" value="P:DNA recombination"/>
    <property type="evidence" value="ECO:0007669"/>
    <property type="project" value="UniProtKB-KW"/>
</dbReference>
<dbReference type="GO" id="GO:0003677">
    <property type="term" value="F:DNA binding"/>
    <property type="evidence" value="ECO:0007669"/>
    <property type="project" value="InterPro"/>
</dbReference>
<dbReference type="GO" id="GO:0015074">
    <property type="term" value="P:DNA integration"/>
    <property type="evidence" value="ECO:0007669"/>
    <property type="project" value="InterPro"/>
</dbReference>
<name>A0A133UE02_9EURY</name>
<dbReference type="EMBL" id="LHXN01000051">
    <property type="protein sequence ID" value="KXA92441.1"/>
    <property type="molecule type" value="Genomic_DNA"/>
</dbReference>
<dbReference type="AlphaFoldDB" id="A0A133UE02"/>
<evidence type="ECO:0000313" key="3">
    <source>
        <dbReference type="Proteomes" id="UP000070373"/>
    </source>
</evidence>
<proteinExistence type="predicted"/>
<accession>A0A133UE02</accession>
<dbReference type="InterPro" id="IPR011010">
    <property type="entry name" value="DNA_brk_join_enz"/>
</dbReference>
<sequence>MKFQTKRDLQKHYNEIVNKKYLLFFLVKATSGLHLNEIVSLTMNDIDFDKRRIITDHDSRTKRSHVSFYNLGNKEGARKVSSKKSKWR</sequence>
<dbReference type="InterPro" id="IPR013762">
    <property type="entry name" value="Integrase-like_cat_sf"/>
</dbReference>
<dbReference type="Proteomes" id="UP000070373">
    <property type="component" value="Unassembled WGS sequence"/>
</dbReference>
<keyword evidence="3" id="KW-1185">Reference proteome</keyword>
<gene>
    <name evidence="2" type="ORF">AKJ64_03130</name>
</gene>
<reference evidence="2 3" key="1">
    <citation type="journal article" date="2016" name="Sci. Rep.">
        <title>Metabolic traits of an uncultured archaeal lineage -MSBL1- from brine pools of the Red Sea.</title>
        <authorList>
            <person name="Mwirichia R."/>
            <person name="Alam I."/>
            <person name="Rashid M."/>
            <person name="Vinu M."/>
            <person name="Ba-Alawi W."/>
            <person name="Anthony Kamau A."/>
            <person name="Kamanda Ngugi D."/>
            <person name="Goker M."/>
            <person name="Klenk H.P."/>
            <person name="Bajic V."/>
            <person name="Stingl U."/>
        </authorList>
    </citation>
    <scope>NUCLEOTIDE SEQUENCE [LARGE SCALE GENOMIC DNA]</scope>
    <source>
        <strain evidence="2">SCGC-AAA259E17</strain>
    </source>
</reference>
<evidence type="ECO:0000256" key="1">
    <source>
        <dbReference type="ARBA" id="ARBA00023172"/>
    </source>
</evidence>
<comment type="caution">
    <text evidence="2">The sequence shown here is derived from an EMBL/GenBank/DDBJ whole genome shotgun (WGS) entry which is preliminary data.</text>
</comment>
<dbReference type="Gene3D" id="1.10.443.10">
    <property type="entry name" value="Intergrase catalytic core"/>
    <property type="match status" value="1"/>
</dbReference>
<dbReference type="SUPFAM" id="SSF56349">
    <property type="entry name" value="DNA breaking-rejoining enzymes"/>
    <property type="match status" value="1"/>
</dbReference>
<evidence type="ECO:0000313" key="2">
    <source>
        <dbReference type="EMBL" id="KXA92441.1"/>
    </source>
</evidence>
<organism evidence="2 3">
    <name type="scientific">candidate division MSBL1 archaeon SCGC-AAA259E17</name>
    <dbReference type="NCBI Taxonomy" id="1698263"/>
    <lineage>
        <taxon>Archaea</taxon>
        <taxon>Methanobacteriati</taxon>
        <taxon>Methanobacteriota</taxon>
        <taxon>candidate division MSBL1</taxon>
    </lineage>
</organism>
<protein>
    <recommendedName>
        <fullName evidence="4">Tyr recombinase domain-containing protein</fullName>
    </recommendedName>
</protein>
<evidence type="ECO:0008006" key="4">
    <source>
        <dbReference type="Google" id="ProtNLM"/>
    </source>
</evidence>
<keyword evidence="1" id="KW-0233">DNA recombination</keyword>